<evidence type="ECO:0000313" key="6">
    <source>
        <dbReference type="Proteomes" id="UP001595698"/>
    </source>
</evidence>
<reference evidence="6" key="1">
    <citation type="journal article" date="2019" name="Int. J. Syst. Evol. Microbiol.">
        <title>The Global Catalogue of Microorganisms (GCM) 10K type strain sequencing project: providing services to taxonomists for standard genome sequencing and annotation.</title>
        <authorList>
            <consortium name="The Broad Institute Genomics Platform"/>
            <consortium name="The Broad Institute Genome Sequencing Center for Infectious Disease"/>
            <person name="Wu L."/>
            <person name="Ma J."/>
        </authorList>
    </citation>
    <scope>NUCLEOTIDE SEQUENCE [LARGE SCALE GENOMIC DNA]</scope>
    <source>
        <strain evidence="6">TBRC 7912</strain>
    </source>
</reference>
<feature type="transmembrane region" description="Helical" evidence="3">
    <location>
        <begin position="15"/>
        <end position="40"/>
    </location>
</feature>
<evidence type="ECO:0000313" key="5">
    <source>
        <dbReference type="EMBL" id="MFC3986781.1"/>
    </source>
</evidence>
<dbReference type="SUPFAM" id="SSF54427">
    <property type="entry name" value="NTF2-like"/>
    <property type="match status" value="1"/>
</dbReference>
<comment type="caution">
    <text evidence="5">The sequence shown here is derived from an EMBL/GenBank/DDBJ whole genome shotgun (WGS) entry which is preliminary data.</text>
</comment>
<proteinExistence type="predicted"/>
<dbReference type="InterPro" id="IPR029050">
    <property type="entry name" value="Immunoprotect_excell_Ig-like"/>
</dbReference>
<feature type="region of interest" description="Disordered" evidence="2">
    <location>
        <begin position="196"/>
        <end position="216"/>
    </location>
</feature>
<keyword evidence="3" id="KW-0472">Membrane</keyword>
<keyword evidence="6" id="KW-1185">Reference proteome</keyword>
<keyword evidence="1" id="KW-0732">Signal</keyword>
<gene>
    <name evidence="5" type="ORF">ACFOYY_42095</name>
</gene>
<dbReference type="EMBL" id="JBHSBC010000067">
    <property type="protein sequence ID" value="MFC3986781.1"/>
    <property type="molecule type" value="Genomic_DNA"/>
</dbReference>
<feature type="domain" description="DUF4352" evidence="4">
    <location>
        <begin position="217"/>
        <end position="335"/>
    </location>
</feature>
<evidence type="ECO:0000256" key="1">
    <source>
        <dbReference type="ARBA" id="ARBA00022729"/>
    </source>
</evidence>
<accession>A0ABV8FFR9</accession>
<evidence type="ECO:0000256" key="3">
    <source>
        <dbReference type="SAM" id="Phobius"/>
    </source>
</evidence>
<sequence length="349" mass="36905">MSYPPQYDPYGRRPLLSPIAIVLGTALLAGAAVLAIILVLRPPTSSSGTAAANGTEVAQDLGTQEQTEDGARAAAQQTLDAYAGGDYGAFWDRWTTASQALMGRADFIRMHTECAQPAQGVRFVVGAVTVTGTTARVGVTRLIAATTFDFTFEDGAWRYVLPAEQQAEYRKGVDQIVQERKASNQCGRDALKLTPVPMPTSSPDAPTSTAPPAAATKVGQPVQVGDLTFTVTRVEQGAQLKEPITNKPVQAQGQWVLVHVSVTSHASKAVPILGGRQTLVDDQGRQYAQDDKAANYNMGDLALTIKAINPGQTLTGAFVYDVPAGSKPTALELHDYAQADSPAVRVGLN</sequence>
<dbReference type="InterPro" id="IPR029051">
    <property type="entry name" value="DUF4352"/>
</dbReference>
<evidence type="ECO:0000259" key="4">
    <source>
        <dbReference type="Pfam" id="PF11611"/>
    </source>
</evidence>
<keyword evidence="3" id="KW-1133">Transmembrane helix</keyword>
<dbReference type="Proteomes" id="UP001595698">
    <property type="component" value="Unassembled WGS sequence"/>
</dbReference>
<feature type="compositionally biased region" description="Low complexity" evidence="2">
    <location>
        <begin position="199"/>
        <end position="216"/>
    </location>
</feature>
<name>A0ABV8FFR9_9ACTN</name>
<keyword evidence="3" id="KW-0812">Transmembrane</keyword>
<dbReference type="Gene3D" id="2.60.40.1240">
    <property type="match status" value="1"/>
</dbReference>
<evidence type="ECO:0000256" key="2">
    <source>
        <dbReference type="SAM" id="MobiDB-lite"/>
    </source>
</evidence>
<dbReference type="InterPro" id="IPR032710">
    <property type="entry name" value="NTF2-like_dom_sf"/>
</dbReference>
<protein>
    <submittedName>
        <fullName evidence="5">DUF4352 domain-containing protein</fullName>
    </submittedName>
</protein>
<organism evidence="5 6">
    <name type="scientific">Streptosporangium jomthongense</name>
    <dbReference type="NCBI Taxonomy" id="1193683"/>
    <lineage>
        <taxon>Bacteria</taxon>
        <taxon>Bacillati</taxon>
        <taxon>Actinomycetota</taxon>
        <taxon>Actinomycetes</taxon>
        <taxon>Streptosporangiales</taxon>
        <taxon>Streptosporangiaceae</taxon>
        <taxon>Streptosporangium</taxon>
    </lineage>
</organism>
<dbReference type="Pfam" id="PF11611">
    <property type="entry name" value="DUF4352"/>
    <property type="match status" value="1"/>
</dbReference>